<dbReference type="Proteomes" id="UP000461165">
    <property type="component" value="Unassembled WGS sequence"/>
</dbReference>
<dbReference type="CDD" id="cd01127">
    <property type="entry name" value="TrwB_TraG_TraD_VirD4"/>
    <property type="match status" value="1"/>
</dbReference>
<dbReference type="Gene3D" id="3.40.50.300">
    <property type="entry name" value="P-loop containing nucleotide triphosphate hydrolases"/>
    <property type="match status" value="1"/>
</dbReference>
<dbReference type="Proteomes" id="UP000478746">
    <property type="component" value="Unassembled WGS sequence"/>
</dbReference>
<evidence type="ECO:0000256" key="1">
    <source>
        <dbReference type="ARBA" id="ARBA00004651"/>
    </source>
</evidence>
<comment type="caution">
    <text evidence="8">The sequence shown here is derived from an EMBL/GenBank/DDBJ whole genome shotgun (WGS) entry which is preliminary data.</text>
</comment>
<accession>A0A0A1GTK3</accession>
<evidence type="ECO:0000259" key="7">
    <source>
        <dbReference type="Pfam" id="PF12696"/>
    </source>
</evidence>
<proteinExistence type="predicted"/>
<evidence type="ECO:0000313" key="10">
    <source>
        <dbReference type="Proteomes" id="UP000461165"/>
    </source>
</evidence>
<feature type="transmembrane region" description="Helical" evidence="6">
    <location>
        <begin position="28"/>
        <end position="49"/>
    </location>
</feature>
<dbReference type="InterPro" id="IPR027417">
    <property type="entry name" value="P-loop_NTPase"/>
</dbReference>
<keyword evidence="5 6" id="KW-0472">Membrane</keyword>
<dbReference type="AlphaFoldDB" id="A0A0A1GTK3"/>
<name>A0A0A1GTK3_BIFLN</name>
<dbReference type="EMBL" id="WDVF01000010">
    <property type="protein sequence ID" value="KAB7135240.1"/>
    <property type="molecule type" value="Genomic_DNA"/>
</dbReference>
<evidence type="ECO:0000256" key="3">
    <source>
        <dbReference type="ARBA" id="ARBA00022692"/>
    </source>
</evidence>
<dbReference type="PANTHER" id="PTHR37937:SF1">
    <property type="entry name" value="CONJUGATIVE TRANSFER: DNA TRANSPORT"/>
    <property type="match status" value="1"/>
</dbReference>
<evidence type="ECO:0000313" key="9">
    <source>
        <dbReference type="EMBL" id="KAB7135240.1"/>
    </source>
</evidence>
<feature type="transmembrane region" description="Helical" evidence="6">
    <location>
        <begin position="69"/>
        <end position="94"/>
    </location>
</feature>
<evidence type="ECO:0000256" key="5">
    <source>
        <dbReference type="ARBA" id="ARBA00023136"/>
    </source>
</evidence>
<dbReference type="RefSeq" id="WP_032685172.1">
    <property type="nucleotide sequence ID" value="NZ_AP014658.1"/>
</dbReference>
<dbReference type="SUPFAM" id="SSF52540">
    <property type="entry name" value="P-loop containing nucleoside triphosphate hydrolases"/>
    <property type="match status" value="1"/>
</dbReference>
<gene>
    <name evidence="9" type="ORF">GBC97_06450</name>
    <name evidence="8" type="ORF">GBK08_06250</name>
</gene>
<evidence type="ECO:0000313" key="11">
    <source>
        <dbReference type="Proteomes" id="UP000478746"/>
    </source>
</evidence>
<comment type="subcellular location">
    <subcellularLocation>
        <location evidence="1">Cell membrane</location>
        <topology evidence="1">Multi-pass membrane protein</topology>
    </subcellularLocation>
</comment>
<dbReference type="PANTHER" id="PTHR37937">
    <property type="entry name" value="CONJUGATIVE TRANSFER: DNA TRANSPORT"/>
    <property type="match status" value="1"/>
</dbReference>
<keyword evidence="4 6" id="KW-1133">Transmembrane helix</keyword>
<dbReference type="GO" id="GO:0005886">
    <property type="term" value="C:plasma membrane"/>
    <property type="evidence" value="ECO:0007669"/>
    <property type="project" value="UniProtKB-SubCell"/>
</dbReference>
<sequence length="602" mass="65441">MADVDPKLQSNRVKDLGGTVRPSRKIELAIIVAVSLILTTFALVCSHAGHPFQIFALMYLVSGQWSLTAGQWALAVAVLVVLAVACGVGAWLIASKAVPWATGAKARTRVDVYAPAMGHGEAVEKVTRQRAEAMASRLIEADRYRKGMSPGYPLGLNIVDNTSMYTSWEDMAIVLAGPRSGKSLCYAIPAVLSAPGPCLATSNKGDILDVTAPIRRLDHPNGEIWTFDPERIADPNRKSAPWVWDLIASVQSIADAKRIADCWRYASGQPQTGGDDFFPGTAAQQLADYLFAAHLGGRSVSDVFRWCSNERDTSPADILSEYPRYAGIASRVSSVIALTPETRSGVFGSLQTMVAFLADPEIIDWIDPHRDTNGNIDERRGLFDPYEFATSEDTLYLLSAQGRPSTALTASLTAVVAFTAFQRAQSEFTGNNRRLPVPLCCVLDEAANICRWPELADVYSYFGSAGIPIMTIWQNPDQGRAAFGETNFGSLFNNANITVYLGGIKDAKFLGEISQLVGQREIVRGSVNIDGTGRRSVNNSIQKENILDVSDLTEWPVGRALLLASQSRAQIVKTLPWTGNRQWADALTQAKAKAREEQRKAA</sequence>
<keyword evidence="3 6" id="KW-0812">Transmembrane</keyword>
<dbReference type="Pfam" id="PF12696">
    <property type="entry name" value="TraG-D_C"/>
    <property type="match status" value="1"/>
</dbReference>
<protein>
    <submittedName>
        <fullName evidence="8">TraM recognition domain-containing protein</fullName>
    </submittedName>
</protein>
<evidence type="ECO:0000256" key="6">
    <source>
        <dbReference type="SAM" id="Phobius"/>
    </source>
</evidence>
<evidence type="ECO:0000256" key="2">
    <source>
        <dbReference type="ARBA" id="ARBA00022475"/>
    </source>
</evidence>
<dbReference type="InterPro" id="IPR032689">
    <property type="entry name" value="TraG-D_C"/>
</dbReference>
<keyword evidence="2" id="KW-1003">Cell membrane</keyword>
<dbReference type="InterPro" id="IPR051539">
    <property type="entry name" value="T4SS-coupling_protein"/>
</dbReference>
<organism evidence="8 11">
    <name type="scientific">Bifidobacterium longum</name>
    <dbReference type="NCBI Taxonomy" id="216816"/>
    <lineage>
        <taxon>Bacteria</taxon>
        <taxon>Bacillati</taxon>
        <taxon>Actinomycetota</taxon>
        <taxon>Actinomycetes</taxon>
        <taxon>Bifidobacteriales</taxon>
        <taxon>Bifidobacteriaceae</taxon>
        <taxon>Bifidobacterium</taxon>
    </lineage>
</organism>
<reference evidence="10 11" key="1">
    <citation type="journal article" date="2019" name="Nat. Med.">
        <title>A library of human gut bacterial isolates paired with longitudinal multiomics data enables mechanistic microbiome research.</title>
        <authorList>
            <person name="Poyet M."/>
            <person name="Groussin M."/>
            <person name="Gibbons S.M."/>
            <person name="Avila-Pacheco J."/>
            <person name="Jiang X."/>
            <person name="Kearney S.M."/>
            <person name="Perrotta A.R."/>
            <person name="Berdy B."/>
            <person name="Zhao S."/>
            <person name="Lieberman T.D."/>
            <person name="Swanson P.K."/>
            <person name="Smith M."/>
            <person name="Roesemann S."/>
            <person name="Alexander J.E."/>
            <person name="Rich S.A."/>
            <person name="Livny J."/>
            <person name="Vlamakis H."/>
            <person name="Clish C."/>
            <person name="Bullock K."/>
            <person name="Deik A."/>
            <person name="Scott J."/>
            <person name="Pierce K.A."/>
            <person name="Xavier R.J."/>
            <person name="Alm E.J."/>
        </authorList>
    </citation>
    <scope>NUCLEOTIDE SEQUENCE [LARGE SCALE GENOMIC DNA]</scope>
    <source>
        <strain evidence="9 10">BIOML-A166</strain>
        <strain evidence="8 11">BIOML-A320</strain>
    </source>
</reference>
<dbReference type="EMBL" id="WEAY01000010">
    <property type="protein sequence ID" value="KAB6837961.1"/>
    <property type="molecule type" value="Genomic_DNA"/>
</dbReference>
<evidence type="ECO:0000256" key="4">
    <source>
        <dbReference type="ARBA" id="ARBA00022989"/>
    </source>
</evidence>
<evidence type="ECO:0000313" key="8">
    <source>
        <dbReference type="EMBL" id="KAB6837961.1"/>
    </source>
</evidence>
<feature type="domain" description="TraD/TraG TraM recognition site" evidence="7">
    <location>
        <begin position="438"/>
        <end position="555"/>
    </location>
</feature>